<feature type="transmembrane region" description="Helical" evidence="9">
    <location>
        <begin position="44"/>
        <end position="70"/>
    </location>
</feature>
<dbReference type="InterPro" id="IPR017452">
    <property type="entry name" value="GPCR_Rhodpsn_7TM"/>
</dbReference>
<name>A0A9W9YDR0_9CNID</name>
<evidence type="ECO:0000313" key="11">
    <source>
        <dbReference type="EMBL" id="KAJ7336023.1"/>
    </source>
</evidence>
<feature type="transmembrane region" description="Helical" evidence="9">
    <location>
        <begin position="215"/>
        <end position="239"/>
    </location>
</feature>
<feature type="transmembrane region" description="Helical" evidence="9">
    <location>
        <begin position="82"/>
        <end position="104"/>
    </location>
</feature>
<evidence type="ECO:0000256" key="7">
    <source>
        <dbReference type="ARBA" id="ARBA00023224"/>
    </source>
</evidence>
<feature type="transmembrane region" description="Helical" evidence="9">
    <location>
        <begin position="125"/>
        <end position="145"/>
    </location>
</feature>
<evidence type="ECO:0000256" key="5">
    <source>
        <dbReference type="ARBA" id="ARBA00023136"/>
    </source>
</evidence>
<dbReference type="SUPFAM" id="SSF81321">
    <property type="entry name" value="Family A G protein-coupled receptor-like"/>
    <property type="match status" value="1"/>
</dbReference>
<reference evidence="11" key="1">
    <citation type="submission" date="2023-01" db="EMBL/GenBank/DDBJ databases">
        <title>Genome assembly of the deep-sea coral Lophelia pertusa.</title>
        <authorList>
            <person name="Herrera S."/>
            <person name="Cordes E."/>
        </authorList>
    </citation>
    <scope>NUCLEOTIDE SEQUENCE</scope>
    <source>
        <strain evidence="11">USNM1676648</strain>
        <tissue evidence="11">Polyp</tissue>
    </source>
</reference>
<comment type="caution">
    <text evidence="11">The sequence shown here is derived from an EMBL/GenBank/DDBJ whole genome shotgun (WGS) entry which is preliminary data.</text>
</comment>
<evidence type="ECO:0000256" key="9">
    <source>
        <dbReference type="SAM" id="Phobius"/>
    </source>
</evidence>
<dbReference type="InterPro" id="IPR000276">
    <property type="entry name" value="GPCR_Rhodpsn"/>
</dbReference>
<evidence type="ECO:0000256" key="2">
    <source>
        <dbReference type="ARBA" id="ARBA00022692"/>
    </source>
</evidence>
<feature type="transmembrane region" description="Helical" evidence="9">
    <location>
        <begin position="12"/>
        <end position="32"/>
    </location>
</feature>
<keyword evidence="3 9" id="KW-1133">Transmembrane helix</keyword>
<keyword evidence="12" id="KW-1185">Reference proteome</keyword>
<accession>A0A9W9YDR0</accession>
<dbReference type="Gene3D" id="1.20.1070.10">
    <property type="entry name" value="Rhodopsin 7-helix transmembrane proteins"/>
    <property type="match status" value="1"/>
</dbReference>
<evidence type="ECO:0000256" key="3">
    <source>
        <dbReference type="ARBA" id="ARBA00022989"/>
    </source>
</evidence>
<sequence length="241" mass="27675">MEYIIELCFTIAYVIIMVVALTGNTLLIYIVWKIKETRVTTSFLFVNMAVADLLVTIFQMPVSIVHFYVYEMSDWVGHLTCGFIYYVLYVSTTASIFCLAVMAFDRYFAVVHPMTQDIWFRKSKIIAPIVWISSMALMSVAPIAFKSINGKCFVTDAAMPYLPFWTYLLLINYLVPLAIISILYTIVARTLWFQQMPGHLTSRDEQRRLILKKKVVRTLVIVVVCLQSAGVLCTCLIWTQL</sequence>
<keyword evidence="2 8" id="KW-0812">Transmembrane</keyword>
<dbReference type="PROSITE" id="PS50262">
    <property type="entry name" value="G_PROTEIN_RECEP_F1_2"/>
    <property type="match status" value="1"/>
</dbReference>
<dbReference type="Proteomes" id="UP001163046">
    <property type="component" value="Unassembled WGS sequence"/>
</dbReference>
<proteinExistence type="inferred from homology"/>
<dbReference type="EMBL" id="MU827783">
    <property type="protein sequence ID" value="KAJ7336023.1"/>
    <property type="molecule type" value="Genomic_DNA"/>
</dbReference>
<evidence type="ECO:0000256" key="6">
    <source>
        <dbReference type="ARBA" id="ARBA00023170"/>
    </source>
</evidence>
<dbReference type="PANTHER" id="PTHR45695">
    <property type="entry name" value="LEUCOKININ RECEPTOR-RELATED"/>
    <property type="match status" value="1"/>
</dbReference>
<gene>
    <name evidence="11" type="ORF">OS493_013397</name>
</gene>
<dbReference type="GO" id="GO:0005886">
    <property type="term" value="C:plasma membrane"/>
    <property type="evidence" value="ECO:0007669"/>
    <property type="project" value="TreeGrafter"/>
</dbReference>
<feature type="domain" description="G-protein coupled receptors family 1 profile" evidence="10">
    <location>
        <begin position="23"/>
        <end position="224"/>
    </location>
</feature>
<comment type="similarity">
    <text evidence="8">Belongs to the G-protein coupled receptor 1 family.</text>
</comment>
<dbReference type="AlphaFoldDB" id="A0A9W9YDR0"/>
<dbReference type="PRINTS" id="PR00237">
    <property type="entry name" value="GPCRRHODOPSN"/>
</dbReference>
<keyword evidence="4 8" id="KW-0297">G-protein coupled receptor</keyword>
<organism evidence="11 12">
    <name type="scientific">Desmophyllum pertusum</name>
    <dbReference type="NCBI Taxonomy" id="174260"/>
    <lineage>
        <taxon>Eukaryota</taxon>
        <taxon>Metazoa</taxon>
        <taxon>Cnidaria</taxon>
        <taxon>Anthozoa</taxon>
        <taxon>Hexacorallia</taxon>
        <taxon>Scleractinia</taxon>
        <taxon>Caryophylliina</taxon>
        <taxon>Caryophylliidae</taxon>
        <taxon>Desmophyllum</taxon>
    </lineage>
</organism>
<dbReference type="PROSITE" id="PS00237">
    <property type="entry name" value="G_PROTEIN_RECEP_F1_1"/>
    <property type="match status" value="1"/>
</dbReference>
<protein>
    <recommendedName>
        <fullName evidence="10">G-protein coupled receptors family 1 profile domain-containing protein</fullName>
    </recommendedName>
</protein>
<dbReference type="OrthoDB" id="9445642at2759"/>
<evidence type="ECO:0000259" key="10">
    <source>
        <dbReference type="PROSITE" id="PS50262"/>
    </source>
</evidence>
<dbReference type="PANTHER" id="PTHR45695:SF9">
    <property type="entry name" value="LEUCOKININ RECEPTOR"/>
    <property type="match status" value="1"/>
</dbReference>
<feature type="transmembrane region" description="Helical" evidence="9">
    <location>
        <begin position="165"/>
        <end position="187"/>
    </location>
</feature>
<dbReference type="GO" id="GO:0004930">
    <property type="term" value="F:G protein-coupled receptor activity"/>
    <property type="evidence" value="ECO:0007669"/>
    <property type="project" value="UniProtKB-KW"/>
</dbReference>
<keyword evidence="7 8" id="KW-0807">Transducer</keyword>
<keyword evidence="5 9" id="KW-0472">Membrane</keyword>
<comment type="subcellular location">
    <subcellularLocation>
        <location evidence="1">Membrane</location>
        <topology evidence="1">Multi-pass membrane protein</topology>
    </subcellularLocation>
</comment>
<evidence type="ECO:0000313" key="12">
    <source>
        <dbReference type="Proteomes" id="UP001163046"/>
    </source>
</evidence>
<keyword evidence="6 8" id="KW-0675">Receptor</keyword>
<evidence type="ECO:0000256" key="1">
    <source>
        <dbReference type="ARBA" id="ARBA00004141"/>
    </source>
</evidence>
<evidence type="ECO:0000256" key="8">
    <source>
        <dbReference type="RuleBase" id="RU000688"/>
    </source>
</evidence>
<evidence type="ECO:0000256" key="4">
    <source>
        <dbReference type="ARBA" id="ARBA00023040"/>
    </source>
</evidence>
<dbReference type="Pfam" id="PF00001">
    <property type="entry name" value="7tm_1"/>
    <property type="match status" value="1"/>
</dbReference>